<reference evidence="2 3" key="2">
    <citation type="journal article" date="2017" name="Front. Plant Sci.">
        <title>Gene Classification and Mining of Molecular Markers Useful in Red Clover (Trifolium pratense) Breeding.</title>
        <authorList>
            <person name="Istvanek J."/>
            <person name="Dluhosova J."/>
            <person name="Dluhos P."/>
            <person name="Patkova L."/>
            <person name="Nedelnik J."/>
            <person name="Repkova J."/>
        </authorList>
    </citation>
    <scope>NUCLEOTIDE SEQUENCE [LARGE SCALE GENOMIC DNA]</scope>
    <source>
        <strain evidence="3">cv. Tatra</strain>
        <tissue evidence="2">Young leaves</tissue>
    </source>
</reference>
<gene>
    <name evidence="2" type="ORF">L195_g051559</name>
</gene>
<name>A0A2K3K072_TRIPR</name>
<evidence type="ECO:0000313" key="2">
    <source>
        <dbReference type="EMBL" id="PNX59715.1"/>
    </source>
</evidence>
<dbReference type="AlphaFoldDB" id="A0A2K3K072"/>
<feature type="non-terminal residue" evidence="2">
    <location>
        <position position="34"/>
    </location>
</feature>
<accession>A0A2K3K072</accession>
<dbReference type="Proteomes" id="UP000236291">
    <property type="component" value="Unassembled WGS sequence"/>
</dbReference>
<evidence type="ECO:0000313" key="3">
    <source>
        <dbReference type="Proteomes" id="UP000236291"/>
    </source>
</evidence>
<comment type="caution">
    <text evidence="2">The sequence shown here is derived from an EMBL/GenBank/DDBJ whole genome shotgun (WGS) entry which is preliminary data.</text>
</comment>
<feature type="region of interest" description="Disordered" evidence="1">
    <location>
        <begin position="1"/>
        <end position="34"/>
    </location>
</feature>
<proteinExistence type="predicted"/>
<reference evidence="2 3" key="1">
    <citation type="journal article" date="2014" name="Am. J. Bot.">
        <title>Genome assembly and annotation for red clover (Trifolium pratense; Fabaceae).</title>
        <authorList>
            <person name="Istvanek J."/>
            <person name="Jaros M."/>
            <person name="Krenek A."/>
            <person name="Repkova J."/>
        </authorList>
    </citation>
    <scope>NUCLEOTIDE SEQUENCE [LARGE SCALE GENOMIC DNA]</scope>
    <source>
        <strain evidence="3">cv. Tatra</strain>
        <tissue evidence="2">Young leaves</tissue>
    </source>
</reference>
<protein>
    <submittedName>
        <fullName evidence="2">Uncharacterized protein</fullName>
    </submittedName>
</protein>
<dbReference type="EMBL" id="ASHM01081266">
    <property type="protein sequence ID" value="PNX59715.1"/>
    <property type="molecule type" value="Genomic_DNA"/>
</dbReference>
<sequence>MLPFSMKPSDNKKRSSRLIAEPSELDQENFLPTK</sequence>
<evidence type="ECO:0000256" key="1">
    <source>
        <dbReference type="SAM" id="MobiDB-lite"/>
    </source>
</evidence>
<organism evidence="2 3">
    <name type="scientific">Trifolium pratense</name>
    <name type="common">Red clover</name>
    <dbReference type="NCBI Taxonomy" id="57577"/>
    <lineage>
        <taxon>Eukaryota</taxon>
        <taxon>Viridiplantae</taxon>
        <taxon>Streptophyta</taxon>
        <taxon>Embryophyta</taxon>
        <taxon>Tracheophyta</taxon>
        <taxon>Spermatophyta</taxon>
        <taxon>Magnoliopsida</taxon>
        <taxon>eudicotyledons</taxon>
        <taxon>Gunneridae</taxon>
        <taxon>Pentapetalae</taxon>
        <taxon>rosids</taxon>
        <taxon>fabids</taxon>
        <taxon>Fabales</taxon>
        <taxon>Fabaceae</taxon>
        <taxon>Papilionoideae</taxon>
        <taxon>50 kb inversion clade</taxon>
        <taxon>NPAAA clade</taxon>
        <taxon>Hologalegina</taxon>
        <taxon>IRL clade</taxon>
        <taxon>Trifolieae</taxon>
        <taxon>Trifolium</taxon>
    </lineage>
</organism>